<keyword evidence="15" id="KW-1185">Reference proteome</keyword>
<keyword evidence="7 12" id="KW-0472">Membrane</keyword>
<evidence type="ECO:0000256" key="12">
    <source>
        <dbReference type="SAM" id="Phobius"/>
    </source>
</evidence>
<keyword evidence="11" id="KW-0407">Ion channel</keyword>
<keyword evidence="9" id="KW-0325">Glycoprotein</keyword>
<evidence type="ECO:0000256" key="5">
    <source>
        <dbReference type="ARBA" id="ARBA00022989"/>
    </source>
</evidence>
<evidence type="ECO:0000256" key="9">
    <source>
        <dbReference type="ARBA" id="ARBA00023180"/>
    </source>
</evidence>
<comment type="subcellular location">
    <subcellularLocation>
        <location evidence="1">Cell membrane</location>
        <topology evidence="1">Multi-pass membrane protein</topology>
    </subcellularLocation>
</comment>
<dbReference type="InterPro" id="IPR052192">
    <property type="entry name" value="Insect_Ionotropic_Sensory_Rcpt"/>
</dbReference>
<keyword evidence="8 14" id="KW-0675">Receptor</keyword>
<keyword evidence="10" id="KW-1071">Ligand-gated ion channel</keyword>
<evidence type="ECO:0000256" key="3">
    <source>
        <dbReference type="ARBA" id="ARBA00022475"/>
    </source>
</evidence>
<dbReference type="PANTHER" id="PTHR42643:SF24">
    <property type="entry name" value="IONOTROPIC RECEPTOR 60A"/>
    <property type="match status" value="1"/>
</dbReference>
<proteinExistence type="predicted"/>
<keyword evidence="5 12" id="KW-1133">Transmembrane helix</keyword>
<dbReference type="Proteomes" id="UP000198287">
    <property type="component" value="Unassembled WGS sequence"/>
</dbReference>
<feature type="domain" description="Ionotropic glutamate receptor L-glutamate and glycine-binding" evidence="13">
    <location>
        <begin position="232"/>
        <end position="301"/>
    </location>
</feature>
<evidence type="ECO:0000313" key="14">
    <source>
        <dbReference type="EMBL" id="OXA49770.1"/>
    </source>
</evidence>
<name>A0A226DXI3_FOLCA</name>
<dbReference type="InterPro" id="IPR019594">
    <property type="entry name" value="Glu/Gly-bd"/>
</dbReference>
<accession>A0A226DXI3</accession>
<evidence type="ECO:0000256" key="7">
    <source>
        <dbReference type="ARBA" id="ARBA00023136"/>
    </source>
</evidence>
<sequence>MGELLAQITTKYVPNCGVVFVSDNYFQDSMSVWMQNMVLQPYHTINLESPAYNMTRGVFGDADSSSFATCTTIIVCCQTKSTCRTGNSRPLFKNLLTHGIIRFNRRSFVYIEDEMTNTLKPDSFYEGDNGENFTIPVMNEAKLIMKGMKSHITIIRMFNGSTLRDGSPTYQLLTFTPNWLPGGTPILHEVWSQNFGFWRNSQLEIKLGHIRPGGIIRVALASSNLLPMIRIENDTATGIDAFLLDMLLDKFQVDASYFEVEDSEFGKKLKSGHWSGVVGEVLKRGADLGMGKMIFTHARHESGLQFSPAMALFSGKIVCPVPALLPKWMVLLAPFKIYVWISSIIALSSGLILNHVLLLIVRFFFKPRKRWGEGWFPRKVVKIRKIWLTWIDCLGPIFQKSIPIRLSSPRIGYQCFIGFWLMFGFLLSSFYSSLLIGKLSYPAKERPIDKFKYALDTGHCTLSEFSRAKFVINSNFTIFSGGKLKPLLRFSKASFLIGPSGWVIRKDVDKVLKDYVDHLFMIFRSNGFIFKAARLYSPDVIALKQNKKYLAKARDPNAIKSLEFESLLGIFYFLGAGLLVSFLAFIVELLIFSLIQIRKMKKKNKKSKKK</sequence>
<evidence type="ECO:0000259" key="13">
    <source>
        <dbReference type="Pfam" id="PF10613"/>
    </source>
</evidence>
<evidence type="ECO:0000256" key="1">
    <source>
        <dbReference type="ARBA" id="ARBA00004651"/>
    </source>
</evidence>
<gene>
    <name evidence="14" type="ORF">Fcan01_16087</name>
</gene>
<dbReference type="EMBL" id="LNIX01000010">
    <property type="protein sequence ID" value="OXA49770.1"/>
    <property type="molecule type" value="Genomic_DNA"/>
</dbReference>
<dbReference type="GO" id="GO:0005886">
    <property type="term" value="C:plasma membrane"/>
    <property type="evidence" value="ECO:0007669"/>
    <property type="project" value="UniProtKB-SubCell"/>
</dbReference>
<dbReference type="AlphaFoldDB" id="A0A226DXI3"/>
<comment type="caution">
    <text evidence="14">The sequence shown here is derived from an EMBL/GenBank/DDBJ whole genome shotgun (WGS) entry which is preliminary data.</text>
</comment>
<feature type="transmembrane region" description="Helical" evidence="12">
    <location>
        <begin position="337"/>
        <end position="361"/>
    </location>
</feature>
<keyword evidence="2" id="KW-0813">Transport</keyword>
<evidence type="ECO:0000256" key="10">
    <source>
        <dbReference type="ARBA" id="ARBA00023286"/>
    </source>
</evidence>
<dbReference type="Pfam" id="PF10613">
    <property type="entry name" value="Lig_chan-Glu_bd"/>
    <property type="match status" value="1"/>
</dbReference>
<dbReference type="SUPFAM" id="SSF53850">
    <property type="entry name" value="Periplasmic binding protein-like II"/>
    <property type="match status" value="1"/>
</dbReference>
<dbReference type="PANTHER" id="PTHR42643">
    <property type="entry name" value="IONOTROPIC RECEPTOR 20A-RELATED"/>
    <property type="match status" value="1"/>
</dbReference>
<keyword evidence="6" id="KW-0406">Ion transport</keyword>
<evidence type="ECO:0000256" key="8">
    <source>
        <dbReference type="ARBA" id="ARBA00023170"/>
    </source>
</evidence>
<evidence type="ECO:0000256" key="11">
    <source>
        <dbReference type="ARBA" id="ARBA00023303"/>
    </source>
</evidence>
<organism evidence="14 15">
    <name type="scientific">Folsomia candida</name>
    <name type="common">Springtail</name>
    <dbReference type="NCBI Taxonomy" id="158441"/>
    <lineage>
        <taxon>Eukaryota</taxon>
        <taxon>Metazoa</taxon>
        <taxon>Ecdysozoa</taxon>
        <taxon>Arthropoda</taxon>
        <taxon>Hexapoda</taxon>
        <taxon>Collembola</taxon>
        <taxon>Entomobryomorpha</taxon>
        <taxon>Isotomoidea</taxon>
        <taxon>Isotomidae</taxon>
        <taxon>Proisotominae</taxon>
        <taxon>Folsomia</taxon>
    </lineage>
</organism>
<evidence type="ECO:0000256" key="4">
    <source>
        <dbReference type="ARBA" id="ARBA00022692"/>
    </source>
</evidence>
<evidence type="ECO:0000256" key="2">
    <source>
        <dbReference type="ARBA" id="ARBA00022448"/>
    </source>
</evidence>
<keyword evidence="3" id="KW-1003">Cell membrane</keyword>
<protein>
    <submittedName>
        <fullName evidence="14">Glutamate receptor ionotropic, delta-1</fullName>
    </submittedName>
</protein>
<dbReference type="Gene3D" id="3.40.190.10">
    <property type="entry name" value="Periplasmic binding protein-like II"/>
    <property type="match status" value="1"/>
</dbReference>
<dbReference type="GO" id="GO:0015276">
    <property type="term" value="F:ligand-gated monoatomic ion channel activity"/>
    <property type="evidence" value="ECO:0007669"/>
    <property type="project" value="InterPro"/>
</dbReference>
<feature type="transmembrane region" description="Helical" evidence="12">
    <location>
        <begin position="570"/>
        <end position="595"/>
    </location>
</feature>
<reference evidence="14 15" key="1">
    <citation type="submission" date="2015-12" db="EMBL/GenBank/DDBJ databases">
        <title>The genome of Folsomia candida.</title>
        <authorList>
            <person name="Faddeeva A."/>
            <person name="Derks M.F."/>
            <person name="Anvar Y."/>
            <person name="Smit S."/>
            <person name="Van Straalen N."/>
            <person name="Roelofs D."/>
        </authorList>
    </citation>
    <scope>NUCLEOTIDE SEQUENCE [LARGE SCALE GENOMIC DNA]</scope>
    <source>
        <strain evidence="14 15">VU population</strain>
        <tissue evidence="14">Whole body</tissue>
    </source>
</reference>
<keyword evidence="4 12" id="KW-0812">Transmembrane</keyword>
<evidence type="ECO:0000313" key="15">
    <source>
        <dbReference type="Proteomes" id="UP000198287"/>
    </source>
</evidence>
<feature type="transmembrane region" description="Helical" evidence="12">
    <location>
        <begin position="411"/>
        <end position="431"/>
    </location>
</feature>
<evidence type="ECO:0000256" key="6">
    <source>
        <dbReference type="ARBA" id="ARBA00023065"/>
    </source>
</evidence>